<sequence length="212" mass="24119">MQVVINCILLTSYIFDMYINFIMGFILKYEFEKLASQAQRYLKEQQPHISILAKKPREITDLCNAHENLSAILELVNESLRFITGYIVLGSIISSCIATYGIINESFKNNGYIYTYTAIAAFSNMMFWIITLWHGVRLHAAVHSITRSIHYMQFQDIKPEVVAKILVFLNRLTTESHGIDVGGCFVITPSSTLTMIGSFITYILVVIQTKSL</sequence>
<evidence type="ECO:0000256" key="5">
    <source>
        <dbReference type="ARBA" id="ARBA00023170"/>
    </source>
</evidence>
<evidence type="ECO:0000256" key="2">
    <source>
        <dbReference type="ARBA" id="ARBA00022692"/>
    </source>
</evidence>
<evidence type="ECO:0000256" key="6">
    <source>
        <dbReference type="SAM" id="Phobius"/>
    </source>
</evidence>
<dbReference type="GO" id="GO:0038023">
    <property type="term" value="F:signaling receptor activity"/>
    <property type="evidence" value="ECO:0007669"/>
    <property type="project" value="UniProtKB-ARBA"/>
</dbReference>
<evidence type="ECO:0000256" key="1">
    <source>
        <dbReference type="ARBA" id="ARBA00004141"/>
    </source>
</evidence>
<dbReference type="PANTHER" id="PTHR21421:SF29">
    <property type="entry name" value="GUSTATORY RECEPTOR 5A FOR TREHALOSE-RELATED"/>
    <property type="match status" value="1"/>
</dbReference>
<evidence type="ECO:0000313" key="8">
    <source>
        <dbReference type="RefSeq" id="XP_036361419.1"/>
    </source>
</evidence>
<dbReference type="RefSeq" id="XP_036361419.1">
    <property type="nucleotide sequence ID" value="XM_036505526.1"/>
</dbReference>
<feature type="transmembrane region" description="Helical" evidence="6">
    <location>
        <begin position="185"/>
        <end position="207"/>
    </location>
</feature>
<dbReference type="Proteomes" id="UP000515154">
    <property type="component" value="Linkage group LG8"/>
</dbReference>
<dbReference type="AlphaFoldDB" id="A0A7E6F162"/>
<feature type="transmembrane region" description="Helical" evidence="6">
    <location>
        <begin position="83"/>
        <end position="103"/>
    </location>
</feature>
<dbReference type="GO" id="GO:0007606">
    <property type="term" value="P:sensory perception of chemical stimulus"/>
    <property type="evidence" value="ECO:0007669"/>
    <property type="project" value="TreeGrafter"/>
</dbReference>
<proteinExistence type="predicted"/>
<gene>
    <name evidence="8" type="primary">LOC118764607</name>
</gene>
<keyword evidence="2 6" id="KW-0812">Transmembrane</keyword>
<feature type="transmembrane region" description="Helical" evidence="6">
    <location>
        <begin position="7"/>
        <end position="27"/>
    </location>
</feature>
<name>A0A7E6F162_9MOLL</name>
<comment type="subcellular location">
    <subcellularLocation>
        <location evidence="1">Membrane</location>
        <topology evidence="1">Multi-pass membrane protein</topology>
    </subcellularLocation>
</comment>
<evidence type="ECO:0000256" key="3">
    <source>
        <dbReference type="ARBA" id="ARBA00022989"/>
    </source>
</evidence>
<reference evidence="8" key="1">
    <citation type="submission" date="2025-08" db="UniProtKB">
        <authorList>
            <consortium name="RefSeq"/>
        </authorList>
    </citation>
    <scope>IDENTIFICATION</scope>
</reference>
<keyword evidence="5" id="KW-0675">Receptor</keyword>
<evidence type="ECO:0000313" key="7">
    <source>
        <dbReference type="Proteomes" id="UP000515154"/>
    </source>
</evidence>
<accession>A0A7E6F162</accession>
<protein>
    <submittedName>
        <fullName evidence="8">Uncharacterized protein LOC118764607 isoform X3</fullName>
    </submittedName>
</protein>
<feature type="transmembrane region" description="Helical" evidence="6">
    <location>
        <begin position="115"/>
        <end position="136"/>
    </location>
</feature>
<evidence type="ECO:0000256" key="4">
    <source>
        <dbReference type="ARBA" id="ARBA00023136"/>
    </source>
</evidence>
<keyword evidence="4 6" id="KW-0472">Membrane</keyword>
<dbReference type="PANTHER" id="PTHR21421">
    <property type="entry name" value="GUSTATORY RECEPTOR"/>
    <property type="match status" value="1"/>
</dbReference>
<keyword evidence="7" id="KW-1185">Reference proteome</keyword>
<dbReference type="GO" id="GO:0016020">
    <property type="term" value="C:membrane"/>
    <property type="evidence" value="ECO:0007669"/>
    <property type="project" value="UniProtKB-SubCell"/>
</dbReference>
<keyword evidence="3 6" id="KW-1133">Transmembrane helix</keyword>
<organism evidence="7 8">
    <name type="scientific">Octopus sinensis</name>
    <name type="common">East Asian common octopus</name>
    <dbReference type="NCBI Taxonomy" id="2607531"/>
    <lineage>
        <taxon>Eukaryota</taxon>
        <taxon>Metazoa</taxon>
        <taxon>Spiralia</taxon>
        <taxon>Lophotrochozoa</taxon>
        <taxon>Mollusca</taxon>
        <taxon>Cephalopoda</taxon>
        <taxon>Coleoidea</taxon>
        <taxon>Octopodiformes</taxon>
        <taxon>Octopoda</taxon>
        <taxon>Incirrata</taxon>
        <taxon>Octopodidae</taxon>
        <taxon>Octopus</taxon>
    </lineage>
</organism>
<dbReference type="GO" id="GO:0051606">
    <property type="term" value="P:detection of stimulus"/>
    <property type="evidence" value="ECO:0007669"/>
    <property type="project" value="UniProtKB-ARBA"/>
</dbReference>